<protein>
    <submittedName>
        <fullName evidence="2">Type IV pilus biogenesis</fullName>
    </submittedName>
</protein>
<name>A0A1U9XFQ4_ECOLX</name>
<gene>
    <name evidence="2" type="ORF">pLishui142-1_00054</name>
</gene>
<dbReference type="EMBL" id="KY075654">
    <property type="protein sequence ID" value="AQZ20323.1"/>
    <property type="molecule type" value="Genomic_DNA"/>
</dbReference>
<dbReference type="NCBIfam" id="TIGR03021">
    <property type="entry name" value="pilP_fam"/>
    <property type="match status" value="1"/>
</dbReference>
<keyword evidence="2" id="KW-0614">Plasmid</keyword>
<keyword evidence="1" id="KW-0732">Signal</keyword>
<geneLocation type="plasmid" evidence="2">
    <name>pLishui142-1</name>
</geneLocation>
<evidence type="ECO:0000256" key="1">
    <source>
        <dbReference type="SAM" id="SignalP"/>
    </source>
</evidence>
<dbReference type="InterPro" id="IPR022753">
    <property type="entry name" value="T4SS_pilus_biogen_PilP"/>
</dbReference>
<feature type="signal peptide" evidence="1">
    <location>
        <begin position="1"/>
        <end position="28"/>
    </location>
</feature>
<feature type="chain" id="PRO_5011984803" evidence="1">
    <location>
        <begin position="29"/>
        <end position="180"/>
    </location>
</feature>
<sequence length="180" mass="19757">MRLKVHSMLKIIKPTIISVCFFSSLAYATESESTPKDEIKYSSPTILQVEQIQAETVIYEAKLARQKAVSELRNLDLNGVASATPAITPSSGYSSLADTDIPAQRVAAKSLRVIEIFGTPQQMSARISLLDGSVTDVKVGQSIPGTSYIRWHQSLVMASGFRMVQRNASLFFNAIERDDT</sequence>
<dbReference type="AlphaFoldDB" id="A0A1U9XFQ4"/>
<evidence type="ECO:0000313" key="2">
    <source>
        <dbReference type="EMBL" id="AQZ20323.1"/>
    </source>
</evidence>
<organism evidence="2">
    <name type="scientific">Escherichia coli</name>
    <dbReference type="NCBI Taxonomy" id="562"/>
    <lineage>
        <taxon>Bacteria</taxon>
        <taxon>Pseudomonadati</taxon>
        <taxon>Pseudomonadota</taxon>
        <taxon>Gammaproteobacteria</taxon>
        <taxon>Enterobacterales</taxon>
        <taxon>Enterobacteriaceae</taxon>
        <taxon>Escherichia</taxon>
    </lineage>
</organism>
<reference evidence="2" key="1">
    <citation type="submission" date="2016-10" db="EMBL/GenBank/DDBJ databases">
        <authorList>
            <person name="Sun J."/>
        </authorList>
    </citation>
    <scope>NUCLEOTIDE SEQUENCE</scope>
    <source>
        <strain evidence="2">Lishui142</strain>
        <plasmid evidence="2">pLishui142-1</plasmid>
    </source>
</reference>
<proteinExistence type="predicted"/>
<accession>A0A1U9XFQ4</accession>